<dbReference type="GO" id="GO:0046872">
    <property type="term" value="F:metal ion binding"/>
    <property type="evidence" value="ECO:0007669"/>
    <property type="project" value="UniProtKB-KW"/>
</dbReference>
<protein>
    <submittedName>
        <fullName evidence="6">RraA family protein</fullName>
    </submittedName>
</protein>
<keyword evidence="7" id="KW-1185">Reference proteome</keyword>
<dbReference type="NCBIfam" id="NF004850">
    <property type="entry name" value="PRK06201.1"/>
    <property type="match status" value="1"/>
</dbReference>
<dbReference type="GO" id="GO:0046395">
    <property type="term" value="P:carboxylic acid catabolic process"/>
    <property type="evidence" value="ECO:0007669"/>
    <property type="project" value="UniProtKB-ARBA"/>
</dbReference>
<dbReference type="GeneID" id="68615436"/>
<sequence>MHTVEPSVNRPEYEIVSGFEDVPTSIVSDVTGNVGLTMDSGMKPVYSGAELAGTAITVKASPGDNLIIHKAITLAEPGDVLVIDANGYVETGHLGELMCTSCKANNLAGIVIDGAIRDRKEIEEMEFPVYARGVHPQGPLKQDPGSINVTISCGGVTVEPGDIMVGDDEGLATVPSENAESILERSHEKIDAENNTRERIQNGDYLFEINGYDKLYEKLDVVGSEDSVQ</sequence>
<dbReference type="EMBL" id="BAABKX010000007">
    <property type="protein sequence ID" value="GAA5049822.1"/>
    <property type="molecule type" value="Genomic_DNA"/>
</dbReference>
<dbReference type="GO" id="GO:0016829">
    <property type="term" value="F:lyase activity"/>
    <property type="evidence" value="ECO:0007669"/>
    <property type="project" value="UniProtKB-KW"/>
</dbReference>
<evidence type="ECO:0000313" key="7">
    <source>
        <dbReference type="Proteomes" id="UP001501729"/>
    </source>
</evidence>
<evidence type="ECO:0000256" key="4">
    <source>
        <dbReference type="ARBA" id="ARBA00022842"/>
    </source>
</evidence>
<comment type="caution">
    <text evidence="6">The sequence shown here is derived from an EMBL/GenBank/DDBJ whole genome shotgun (WGS) entry which is preliminary data.</text>
</comment>
<evidence type="ECO:0000256" key="1">
    <source>
        <dbReference type="ARBA" id="ARBA00001946"/>
    </source>
</evidence>
<dbReference type="Pfam" id="PF03737">
    <property type="entry name" value="RraA-like"/>
    <property type="match status" value="1"/>
</dbReference>
<dbReference type="InterPro" id="IPR036704">
    <property type="entry name" value="RraA/RraA-like_sf"/>
</dbReference>
<dbReference type="NCBIfam" id="NF006731">
    <property type="entry name" value="PRK09262.1"/>
    <property type="match status" value="1"/>
</dbReference>
<dbReference type="SUPFAM" id="SSF89562">
    <property type="entry name" value="RraA-like"/>
    <property type="match status" value="1"/>
</dbReference>
<dbReference type="PANTHER" id="PTHR33254:SF4">
    <property type="entry name" value="4-HYDROXY-4-METHYL-2-OXOGLUTARATE ALDOLASE 3-RELATED"/>
    <property type="match status" value="1"/>
</dbReference>
<evidence type="ECO:0000256" key="3">
    <source>
        <dbReference type="ARBA" id="ARBA00022723"/>
    </source>
</evidence>
<dbReference type="RefSeq" id="WP_227777324.1">
    <property type="nucleotide sequence ID" value="NZ_BAABKX010000007.1"/>
</dbReference>
<evidence type="ECO:0000256" key="2">
    <source>
        <dbReference type="ARBA" id="ARBA00011643"/>
    </source>
</evidence>
<accession>A0AAV3UH08</accession>
<comment type="cofactor">
    <cofactor evidence="1">
        <name>Mg(2+)</name>
        <dbReference type="ChEBI" id="CHEBI:18420"/>
    </cofactor>
</comment>
<organism evidence="6 7">
    <name type="scientific">Haladaptatus pallidirubidus</name>
    <dbReference type="NCBI Taxonomy" id="1008152"/>
    <lineage>
        <taxon>Archaea</taxon>
        <taxon>Methanobacteriati</taxon>
        <taxon>Methanobacteriota</taxon>
        <taxon>Stenosarchaea group</taxon>
        <taxon>Halobacteria</taxon>
        <taxon>Halobacteriales</taxon>
        <taxon>Haladaptataceae</taxon>
        <taxon>Haladaptatus</taxon>
    </lineage>
</organism>
<keyword evidence="4" id="KW-0460">Magnesium</keyword>
<dbReference type="Gene3D" id="3.50.30.40">
    <property type="entry name" value="Ribonuclease E inhibitor RraA/RraA-like"/>
    <property type="match status" value="1"/>
</dbReference>
<dbReference type="CDD" id="cd16841">
    <property type="entry name" value="RraA_family"/>
    <property type="match status" value="1"/>
</dbReference>
<dbReference type="AlphaFoldDB" id="A0AAV3UH08"/>
<keyword evidence="5" id="KW-0456">Lyase</keyword>
<name>A0AAV3UH08_9EURY</name>
<gene>
    <name evidence="6" type="ORF">GCM10025751_23080</name>
</gene>
<dbReference type="PANTHER" id="PTHR33254">
    <property type="entry name" value="4-HYDROXY-4-METHYL-2-OXOGLUTARATE ALDOLASE 3-RELATED"/>
    <property type="match status" value="1"/>
</dbReference>
<dbReference type="Proteomes" id="UP001501729">
    <property type="component" value="Unassembled WGS sequence"/>
</dbReference>
<keyword evidence="3" id="KW-0479">Metal-binding</keyword>
<reference evidence="6 7" key="1">
    <citation type="journal article" date="2019" name="Int. J. Syst. Evol. Microbiol.">
        <title>The Global Catalogue of Microorganisms (GCM) 10K type strain sequencing project: providing services to taxonomists for standard genome sequencing and annotation.</title>
        <authorList>
            <consortium name="The Broad Institute Genomics Platform"/>
            <consortium name="The Broad Institute Genome Sequencing Center for Infectious Disease"/>
            <person name="Wu L."/>
            <person name="Ma J."/>
        </authorList>
    </citation>
    <scope>NUCLEOTIDE SEQUENCE [LARGE SCALE GENOMIC DNA]</scope>
    <source>
        <strain evidence="6 7">JCM 17504</strain>
    </source>
</reference>
<evidence type="ECO:0000256" key="5">
    <source>
        <dbReference type="ARBA" id="ARBA00023239"/>
    </source>
</evidence>
<proteinExistence type="predicted"/>
<evidence type="ECO:0000313" key="6">
    <source>
        <dbReference type="EMBL" id="GAA5049822.1"/>
    </source>
</evidence>
<dbReference type="GO" id="GO:0032787">
    <property type="term" value="P:monocarboxylic acid metabolic process"/>
    <property type="evidence" value="ECO:0007669"/>
    <property type="project" value="UniProtKB-ARBA"/>
</dbReference>
<dbReference type="InterPro" id="IPR005493">
    <property type="entry name" value="RraA/RraA-like"/>
</dbReference>
<comment type="subunit">
    <text evidence="2">Homohexamer.</text>
</comment>
<dbReference type="FunFam" id="3.50.30.40:FF:000002">
    <property type="entry name" value="4-carboxy-4-hydroxy-2-oxoadipate aldolase/oxaloacetate decarboxylase"/>
    <property type="match status" value="1"/>
</dbReference>